<reference evidence="1 2" key="1">
    <citation type="journal article" date="2021" name="BMC Genomics">
        <title>Datura genome reveals duplications of psychoactive alkaloid biosynthetic genes and high mutation rate following tissue culture.</title>
        <authorList>
            <person name="Rajewski A."/>
            <person name="Carter-House D."/>
            <person name="Stajich J."/>
            <person name="Litt A."/>
        </authorList>
    </citation>
    <scope>NUCLEOTIDE SEQUENCE [LARGE SCALE GENOMIC DNA]</scope>
    <source>
        <strain evidence="1">AR-01</strain>
    </source>
</reference>
<sequence length="245" mass="27215">MSHHIWEKGGSGRAREKQVVGLNEKRGGEWAFGASGERRQSLRALGQLCLNAGLHVAEATVYGSSEDQLFCLLLKLMQFSASLVDPISAPPNCKDLMVLLKAQKKKMRTNRSSLFQVCNACKEMEVFDPKRFFHDLALKASVEGNIAVENALVDMYRKVGNVATEPCFSYKYAGATRSNMALSEVPDSEVIAEVQIGLIGDKFIVKPTIQEMDNLQLDLLLADTENAMLIVEKYCDFFLEDTLVD</sequence>
<evidence type="ECO:0000313" key="2">
    <source>
        <dbReference type="Proteomes" id="UP000823775"/>
    </source>
</evidence>
<dbReference type="PANTHER" id="PTHR11252:SF0">
    <property type="entry name" value="POLYRIBONUCLEOTIDE NUCLEOTIDYLTRANSFERASE 1, MITOCHONDRIAL"/>
    <property type="match status" value="1"/>
</dbReference>
<evidence type="ECO:0000313" key="1">
    <source>
        <dbReference type="EMBL" id="MCD9643344.1"/>
    </source>
</evidence>
<gene>
    <name evidence="1" type="ORF">HAX54_030746</name>
</gene>
<protein>
    <submittedName>
        <fullName evidence="1">Uncharacterized protein</fullName>
    </submittedName>
</protein>
<organism evidence="1 2">
    <name type="scientific">Datura stramonium</name>
    <name type="common">Jimsonweed</name>
    <name type="synonym">Common thornapple</name>
    <dbReference type="NCBI Taxonomy" id="4076"/>
    <lineage>
        <taxon>Eukaryota</taxon>
        <taxon>Viridiplantae</taxon>
        <taxon>Streptophyta</taxon>
        <taxon>Embryophyta</taxon>
        <taxon>Tracheophyta</taxon>
        <taxon>Spermatophyta</taxon>
        <taxon>Magnoliopsida</taxon>
        <taxon>eudicotyledons</taxon>
        <taxon>Gunneridae</taxon>
        <taxon>Pentapetalae</taxon>
        <taxon>asterids</taxon>
        <taxon>lamiids</taxon>
        <taxon>Solanales</taxon>
        <taxon>Solanaceae</taxon>
        <taxon>Solanoideae</taxon>
        <taxon>Datureae</taxon>
        <taxon>Datura</taxon>
    </lineage>
</organism>
<dbReference type="InterPro" id="IPR027408">
    <property type="entry name" value="PNPase/RNase_PH_dom_sf"/>
</dbReference>
<dbReference type="Gene3D" id="3.30.230.70">
    <property type="entry name" value="GHMP Kinase, N-terminal domain"/>
    <property type="match status" value="1"/>
</dbReference>
<keyword evidence="2" id="KW-1185">Reference proteome</keyword>
<dbReference type="PANTHER" id="PTHR11252">
    <property type="entry name" value="POLYRIBONUCLEOTIDE NUCLEOTIDYLTRANSFERASE"/>
    <property type="match status" value="1"/>
</dbReference>
<comment type="caution">
    <text evidence="1">The sequence shown here is derived from an EMBL/GenBank/DDBJ whole genome shotgun (WGS) entry which is preliminary data.</text>
</comment>
<dbReference type="InterPro" id="IPR012162">
    <property type="entry name" value="PNPase"/>
</dbReference>
<dbReference type="InterPro" id="IPR036345">
    <property type="entry name" value="ExoRNase_PH_dom2_sf"/>
</dbReference>
<dbReference type="SUPFAM" id="SSF55666">
    <property type="entry name" value="Ribonuclease PH domain 2-like"/>
    <property type="match status" value="1"/>
</dbReference>
<name>A0ABS8VB70_DATST</name>
<proteinExistence type="predicted"/>
<accession>A0ABS8VB70</accession>
<dbReference type="EMBL" id="JACEIK010003864">
    <property type="protein sequence ID" value="MCD9643344.1"/>
    <property type="molecule type" value="Genomic_DNA"/>
</dbReference>
<dbReference type="Proteomes" id="UP000823775">
    <property type="component" value="Unassembled WGS sequence"/>
</dbReference>